<evidence type="ECO:0000313" key="4">
    <source>
        <dbReference type="EMBL" id="KAK1371117.1"/>
    </source>
</evidence>
<evidence type="ECO:0000256" key="2">
    <source>
        <dbReference type="SAM" id="MobiDB-lite"/>
    </source>
</evidence>
<keyword evidence="1" id="KW-0175">Coiled coil</keyword>
<evidence type="ECO:0000256" key="1">
    <source>
        <dbReference type="SAM" id="Coils"/>
    </source>
</evidence>
<organism evidence="4 5">
    <name type="scientific">Heracleum sosnowskyi</name>
    <dbReference type="NCBI Taxonomy" id="360622"/>
    <lineage>
        <taxon>Eukaryota</taxon>
        <taxon>Viridiplantae</taxon>
        <taxon>Streptophyta</taxon>
        <taxon>Embryophyta</taxon>
        <taxon>Tracheophyta</taxon>
        <taxon>Spermatophyta</taxon>
        <taxon>Magnoliopsida</taxon>
        <taxon>eudicotyledons</taxon>
        <taxon>Gunneridae</taxon>
        <taxon>Pentapetalae</taxon>
        <taxon>asterids</taxon>
        <taxon>campanulids</taxon>
        <taxon>Apiales</taxon>
        <taxon>Apiaceae</taxon>
        <taxon>Apioideae</taxon>
        <taxon>apioid superclade</taxon>
        <taxon>Tordylieae</taxon>
        <taxon>Tordyliinae</taxon>
        <taxon>Heracleum</taxon>
    </lineage>
</organism>
<sequence>MGSSGSNVNCDGAPVDQDGAVLEFGLYDDLGGPFAVDGSVLEEILKDNNVGVGRDSGGPSSVMPSASVPLVGIPSCSGGIPVEKAVEVASSEEEDTFFEDSRSAIERETMNRVAKAAFATNKDERNELITLRRKMMDLNALLKRKGLSLAELEKECHRADADFNGGLSDPARFIVGRDEYGLPIFKKKEATGCDARKVFVESPKKDAVVVEGVSGVKDSHGQESVPLEVTESPVAHKPHSWSQVLRSAPPTCKDLKFEYLPMPHGVDVLTPPDEVLREGNEKFRNCIVGTFSRMALSYTRVAEFAKATWEKGGLIHVSQKTSHVFIFKFASATQMNNALSRGTWYIDQKPMLVHAWGTNIHTDSVKNIPLWVKFENIPDCYWTTKGLSYLASTIAPPLGADALTSKLEILPFAKMCVNYKVGDVLPKTISVTDIDPTSGEKTIVDVQVSYPSKPLFCGGCKAIGHLIGACPVTKRQWVKKSRPSSDNGTPPSTPCSVPHHEPAVAAASSVPIDKGIEVTELTEEGISDIIKDSTDSKEVGDDEGWQCVVKKRAPTQSPALSGDESPSPLITFKNLTRVDEIDAKRGQAPKYPKSQRGKHRQRGAAGRLSPRFS</sequence>
<protein>
    <recommendedName>
        <fullName evidence="3">DUF4283 domain-containing protein</fullName>
    </recommendedName>
</protein>
<dbReference type="InterPro" id="IPR025558">
    <property type="entry name" value="DUF4283"/>
</dbReference>
<accession>A0AAD8MFN0</accession>
<dbReference type="PANTHER" id="PTHR31286">
    <property type="entry name" value="GLYCINE-RICH CELL WALL STRUCTURAL PROTEIN 1.8-LIKE"/>
    <property type="match status" value="1"/>
</dbReference>
<dbReference type="AlphaFoldDB" id="A0AAD8MFN0"/>
<evidence type="ECO:0000259" key="3">
    <source>
        <dbReference type="Pfam" id="PF14111"/>
    </source>
</evidence>
<feature type="compositionally biased region" description="Basic residues" evidence="2">
    <location>
        <begin position="593"/>
        <end position="602"/>
    </location>
</feature>
<comment type="caution">
    <text evidence="4">The sequence shown here is derived from an EMBL/GenBank/DDBJ whole genome shotgun (WGS) entry which is preliminary data.</text>
</comment>
<gene>
    <name evidence="4" type="ORF">POM88_037209</name>
</gene>
<dbReference type="InterPro" id="IPR040256">
    <property type="entry name" value="At4g02000-like"/>
</dbReference>
<feature type="compositionally biased region" description="Basic and acidic residues" evidence="2">
    <location>
        <begin position="529"/>
        <end position="539"/>
    </location>
</feature>
<feature type="region of interest" description="Disordered" evidence="2">
    <location>
        <begin position="527"/>
        <end position="613"/>
    </location>
</feature>
<dbReference type="PANTHER" id="PTHR31286:SF165">
    <property type="entry name" value="DUF4283 DOMAIN-CONTAINING PROTEIN"/>
    <property type="match status" value="1"/>
</dbReference>
<feature type="coiled-coil region" evidence="1">
    <location>
        <begin position="121"/>
        <end position="155"/>
    </location>
</feature>
<reference evidence="4" key="1">
    <citation type="submission" date="2023-02" db="EMBL/GenBank/DDBJ databases">
        <title>Genome of toxic invasive species Heracleum sosnowskyi carries increased number of genes despite the absence of recent whole-genome duplications.</title>
        <authorList>
            <person name="Schelkunov M."/>
            <person name="Shtratnikova V."/>
            <person name="Makarenko M."/>
            <person name="Klepikova A."/>
            <person name="Omelchenko D."/>
            <person name="Novikova G."/>
            <person name="Obukhova E."/>
            <person name="Bogdanov V."/>
            <person name="Penin A."/>
            <person name="Logacheva M."/>
        </authorList>
    </citation>
    <scope>NUCLEOTIDE SEQUENCE</scope>
    <source>
        <strain evidence="4">Hsosn_3</strain>
        <tissue evidence="4">Leaf</tissue>
    </source>
</reference>
<proteinExistence type="predicted"/>
<dbReference type="EMBL" id="JAUIZM010000008">
    <property type="protein sequence ID" value="KAK1371117.1"/>
    <property type="molecule type" value="Genomic_DNA"/>
</dbReference>
<name>A0AAD8MFN0_9APIA</name>
<feature type="domain" description="DUF4283" evidence="3">
    <location>
        <begin position="280"/>
        <end position="360"/>
    </location>
</feature>
<dbReference type="Proteomes" id="UP001237642">
    <property type="component" value="Unassembled WGS sequence"/>
</dbReference>
<feature type="compositionally biased region" description="Basic and acidic residues" evidence="2">
    <location>
        <begin position="576"/>
        <end position="585"/>
    </location>
</feature>
<keyword evidence="5" id="KW-1185">Reference proteome</keyword>
<reference evidence="4" key="2">
    <citation type="submission" date="2023-05" db="EMBL/GenBank/DDBJ databases">
        <authorList>
            <person name="Schelkunov M.I."/>
        </authorList>
    </citation>
    <scope>NUCLEOTIDE SEQUENCE</scope>
    <source>
        <strain evidence="4">Hsosn_3</strain>
        <tissue evidence="4">Leaf</tissue>
    </source>
</reference>
<feature type="region of interest" description="Disordered" evidence="2">
    <location>
        <begin position="478"/>
        <end position="500"/>
    </location>
</feature>
<dbReference type="Pfam" id="PF14111">
    <property type="entry name" value="DUF4283"/>
    <property type="match status" value="1"/>
</dbReference>
<evidence type="ECO:0000313" key="5">
    <source>
        <dbReference type="Proteomes" id="UP001237642"/>
    </source>
</evidence>